<sequence length="65" mass="7485">MACLKWNRHSSHGGASCPLTINYDVIIVFSQESMKIMNVFANAMKFTYANHDNFIIEFARARMKL</sequence>
<organism evidence="1 2">
    <name type="scientific">Tegillarca granosa</name>
    <name type="common">Malaysian cockle</name>
    <name type="synonym">Anadara granosa</name>
    <dbReference type="NCBI Taxonomy" id="220873"/>
    <lineage>
        <taxon>Eukaryota</taxon>
        <taxon>Metazoa</taxon>
        <taxon>Spiralia</taxon>
        <taxon>Lophotrochozoa</taxon>
        <taxon>Mollusca</taxon>
        <taxon>Bivalvia</taxon>
        <taxon>Autobranchia</taxon>
        <taxon>Pteriomorphia</taxon>
        <taxon>Arcoida</taxon>
        <taxon>Arcoidea</taxon>
        <taxon>Arcidae</taxon>
        <taxon>Tegillarca</taxon>
    </lineage>
</organism>
<proteinExistence type="predicted"/>
<protein>
    <submittedName>
        <fullName evidence="1">Uncharacterized protein</fullName>
    </submittedName>
</protein>
<accession>A0ABQ9FFE4</accession>
<evidence type="ECO:0000313" key="1">
    <source>
        <dbReference type="EMBL" id="KAJ8314577.1"/>
    </source>
</evidence>
<reference evidence="1 2" key="1">
    <citation type="submission" date="2022-12" db="EMBL/GenBank/DDBJ databases">
        <title>Chromosome-level genome of Tegillarca granosa.</title>
        <authorList>
            <person name="Kim J."/>
        </authorList>
    </citation>
    <scope>NUCLEOTIDE SEQUENCE [LARGE SCALE GENOMIC DNA]</scope>
    <source>
        <strain evidence="1">Teg-2019</strain>
        <tissue evidence="1">Adductor muscle</tissue>
    </source>
</reference>
<gene>
    <name evidence="1" type="ORF">KUTeg_006727</name>
</gene>
<keyword evidence="2" id="KW-1185">Reference proteome</keyword>
<comment type="caution">
    <text evidence="1">The sequence shown here is derived from an EMBL/GenBank/DDBJ whole genome shotgun (WGS) entry which is preliminary data.</text>
</comment>
<dbReference type="Proteomes" id="UP001217089">
    <property type="component" value="Unassembled WGS sequence"/>
</dbReference>
<evidence type="ECO:0000313" key="2">
    <source>
        <dbReference type="Proteomes" id="UP001217089"/>
    </source>
</evidence>
<name>A0ABQ9FFE4_TEGGR</name>
<dbReference type="EMBL" id="JARBDR010000337">
    <property type="protein sequence ID" value="KAJ8314577.1"/>
    <property type="molecule type" value="Genomic_DNA"/>
</dbReference>